<evidence type="ECO:0000256" key="3">
    <source>
        <dbReference type="ARBA" id="ARBA00023163"/>
    </source>
</evidence>
<keyword evidence="7" id="KW-1185">Reference proteome</keyword>
<keyword evidence="2 4" id="KW-0238">DNA-binding</keyword>
<protein>
    <submittedName>
        <fullName evidence="6">TetR/AcrR family transcriptional regulator</fullName>
    </submittedName>
</protein>
<evidence type="ECO:0000313" key="6">
    <source>
        <dbReference type="EMBL" id="MFC4913201.1"/>
    </source>
</evidence>
<keyword evidence="3" id="KW-0804">Transcription</keyword>
<dbReference type="InterPro" id="IPR036271">
    <property type="entry name" value="Tet_transcr_reg_TetR-rel_C_sf"/>
</dbReference>
<dbReference type="SUPFAM" id="SSF48498">
    <property type="entry name" value="Tetracyclin repressor-like, C-terminal domain"/>
    <property type="match status" value="1"/>
</dbReference>
<dbReference type="InterPro" id="IPR001647">
    <property type="entry name" value="HTH_TetR"/>
</dbReference>
<feature type="DNA-binding region" description="H-T-H motif" evidence="4">
    <location>
        <begin position="33"/>
        <end position="52"/>
    </location>
</feature>
<evidence type="ECO:0000256" key="1">
    <source>
        <dbReference type="ARBA" id="ARBA00023015"/>
    </source>
</evidence>
<feature type="domain" description="HTH tetR-type" evidence="5">
    <location>
        <begin position="11"/>
        <end position="70"/>
    </location>
</feature>
<dbReference type="EMBL" id="JBHSIT010000015">
    <property type="protein sequence ID" value="MFC4913201.1"/>
    <property type="molecule type" value="Genomic_DNA"/>
</dbReference>
<accession>A0ABV9U9U4</accession>
<dbReference type="Proteomes" id="UP001595872">
    <property type="component" value="Unassembled WGS sequence"/>
</dbReference>
<evidence type="ECO:0000256" key="4">
    <source>
        <dbReference type="PROSITE-ProRule" id="PRU00335"/>
    </source>
</evidence>
<dbReference type="SUPFAM" id="SSF46689">
    <property type="entry name" value="Homeodomain-like"/>
    <property type="match status" value="1"/>
</dbReference>
<dbReference type="RefSeq" id="WP_378263887.1">
    <property type="nucleotide sequence ID" value="NZ_JBHSIT010000015.1"/>
</dbReference>
<dbReference type="InterPro" id="IPR009057">
    <property type="entry name" value="Homeodomain-like_sf"/>
</dbReference>
<dbReference type="Pfam" id="PF00440">
    <property type="entry name" value="TetR_N"/>
    <property type="match status" value="1"/>
</dbReference>
<dbReference type="PANTHER" id="PTHR30055">
    <property type="entry name" value="HTH-TYPE TRANSCRIPTIONAL REGULATOR RUTR"/>
    <property type="match status" value="1"/>
</dbReference>
<sequence length="198" mass="21468">MPPRRPRADAARNAALLLAAAGELFAERGPDVPLDEIAKRAGVGNATLYRNFPTREDLLIAVYADEVEALRRRGAELASASPDEALYLWLDDFVGHVATKRDLAMAITETPDGRRSALFHEWHATLNETAEVLAARARRVGTLRDDITVIDLLALVSGGAMTTGDPDAARRLLRLVRDGLEPRRDRTPAGTHGQGSDG</sequence>
<dbReference type="Pfam" id="PF21597">
    <property type="entry name" value="TetR_C_43"/>
    <property type="match status" value="1"/>
</dbReference>
<evidence type="ECO:0000313" key="7">
    <source>
        <dbReference type="Proteomes" id="UP001595872"/>
    </source>
</evidence>
<name>A0ABV9U9U4_9ACTN</name>
<dbReference type="PRINTS" id="PR00455">
    <property type="entry name" value="HTHTETR"/>
</dbReference>
<gene>
    <name evidence="6" type="ORF">ACFPCY_38295</name>
</gene>
<reference evidence="7" key="1">
    <citation type="journal article" date="2019" name="Int. J. Syst. Evol. Microbiol.">
        <title>The Global Catalogue of Microorganisms (GCM) 10K type strain sequencing project: providing services to taxonomists for standard genome sequencing and annotation.</title>
        <authorList>
            <consortium name="The Broad Institute Genomics Platform"/>
            <consortium name="The Broad Institute Genome Sequencing Center for Infectious Disease"/>
            <person name="Wu L."/>
            <person name="Ma J."/>
        </authorList>
    </citation>
    <scope>NUCLEOTIDE SEQUENCE [LARGE SCALE GENOMIC DNA]</scope>
    <source>
        <strain evidence="7">KLKA75</strain>
    </source>
</reference>
<dbReference type="InterPro" id="IPR049445">
    <property type="entry name" value="TetR_SbtR-like_C"/>
</dbReference>
<comment type="caution">
    <text evidence="6">The sequence shown here is derived from an EMBL/GenBank/DDBJ whole genome shotgun (WGS) entry which is preliminary data.</text>
</comment>
<evidence type="ECO:0000259" key="5">
    <source>
        <dbReference type="PROSITE" id="PS50977"/>
    </source>
</evidence>
<keyword evidence="1" id="KW-0805">Transcription regulation</keyword>
<dbReference type="Gene3D" id="1.10.357.10">
    <property type="entry name" value="Tetracycline Repressor, domain 2"/>
    <property type="match status" value="1"/>
</dbReference>
<dbReference type="PROSITE" id="PS50977">
    <property type="entry name" value="HTH_TETR_2"/>
    <property type="match status" value="1"/>
</dbReference>
<organism evidence="6 7">
    <name type="scientific">Actinomadura gamaensis</name>
    <dbReference type="NCBI Taxonomy" id="1763541"/>
    <lineage>
        <taxon>Bacteria</taxon>
        <taxon>Bacillati</taxon>
        <taxon>Actinomycetota</taxon>
        <taxon>Actinomycetes</taxon>
        <taxon>Streptosporangiales</taxon>
        <taxon>Thermomonosporaceae</taxon>
        <taxon>Actinomadura</taxon>
    </lineage>
</organism>
<evidence type="ECO:0000256" key="2">
    <source>
        <dbReference type="ARBA" id="ARBA00023125"/>
    </source>
</evidence>
<dbReference type="InterPro" id="IPR050109">
    <property type="entry name" value="HTH-type_TetR-like_transc_reg"/>
</dbReference>
<dbReference type="PANTHER" id="PTHR30055:SF234">
    <property type="entry name" value="HTH-TYPE TRANSCRIPTIONAL REGULATOR BETI"/>
    <property type="match status" value="1"/>
</dbReference>
<proteinExistence type="predicted"/>